<reference evidence="1" key="1">
    <citation type="submission" date="2011-11" db="EMBL/GenBank/DDBJ databases">
        <title>The Genome Sequence of Fusarium oxysporum II5.</title>
        <authorList>
            <consortium name="The Broad Institute Genome Sequencing Platform"/>
            <person name="Ma L.-J."/>
            <person name="Gale L.R."/>
            <person name="Schwartz D.C."/>
            <person name="Zhou S."/>
            <person name="Corby-Kistler H."/>
            <person name="Young S.K."/>
            <person name="Zeng Q."/>
            <person name="Gargeya S."/>
            <person name="Fitzgerald M."/>
            <person name="Haas B."/>
            <person name="Abouelleil A."/>
            <person name="Alvarado L."/>
            <person name="Arachchi H.M."/>
            <person name="Berlin A."/>
            <person name="Brown A."/>
            <person name="Chapman S.B."/>
            <person name="Chen Z."/>
            <person name="Dunbar C."/>
            <person name="Freedman E."/>
            <person name="Gearin G."/>
            <person name="Goldberg J."/>
            <person name="Griggs A."/>
            <person name="Gujja S."/>
            <person name="Heiman D."/>
            <person name="Howarth C."/>
            <person name="Larson L."/>
            <person name="Lui A."/>
            <person name="MacDonald P.J.P."/>
            <person name="Montmayeur A."/>
            <person name="Murphy C."/>
            <person name="Neiman D."/>
            <person name="Pearson M."/>
            <person name="Priest M."/>
            <person name="Roberts A."/>
            <person name="Saif S."/>
            <person name="Shea T."/>
            <person name="Shenoy N."/>
            <person name="Sisk P."/>
            <person name="Stolte C."/>
            <person name="Sykes S."/>
            <person name="Wortman J."/>
            <person name="Nusbaum C."/>
            <person name="Birren B."/>
        </authorList>
    </citation>
    <scope>NUCLEOTIDE SEQUENCE [LARGE SCALE GENOMIC DNA]</scope>
    <source>
        <strain evidence="1">54006</strain>
    </source>
</reference>
<reference evidence="1" key="2">
    <citation type="submission" date="2014-03" db="EMBL/GenBank/DDBJ databases">
        <title>The Genome Annotation of Fusarium oxysporum II5.</title>
        <authorList>
            <consortium name="The Broad Institute Genomics Platform"/>
            <person name="Ma L.-J."/>
            <person name="Corby-Kistler H."/>
            <person name="Broz K."/>
            <person name="Gale L.R."/>
            <person name="Jonkers W."/>
            <person name="O'Donnell K."/>
            <person name="Ploetz R."/>
            <person name="Steinberg C."/>
            <person name="Schwartz D.C."/>
            <person name="VanEtten H."/>
            <person name="Zhou S."/>
            <person name="Young S.K."/>
            <person name="Zeng Q."/>
            <person name="Gargeya S."/>
            <person name="Fitzgerald M."/>
            <person name="Abouelleil A."/>
            <person name="Alvarado L."/>
            <person name="Chapman S.B."/>
            <person name="Gainer-Dewar J."/>
            <person name="Goldberg J."/>
            <person name="Griggs A."/>
            <person name="Gujja S."/>
            <person name="Hansen M."/>
            <person name="Howarth C."/>
            <person name="Imamovic A."/>
            <person name="Ireland A."/>
            <person name="Larimer J."/>
            <person name="McCowan C."/>
            <person name="Murphy C."/>
            <person name="Pearson M."/>
            <person name="Poon T.W."/>
            <person name="Priest M."/>
            <person name="Roberts A."/>
            <person name="Saif S."/>
            <person name="Shea T."/>
            <person name="Sykes S."/>
            <person name="Wortman J."/>
            <person name="Nusbaum C."/>
            <person name="Birren B."/>
        </authorList>
    </citation>
    <scope>NUCLEOTIDE SEQUENCE</scope>
    <source>
        <strain evidence="1">54006</strain>
    </source>
</reference>
<sequence>MVSRGRKSRSPQYQGVWGCPRCETPTEMQGAQAATHDTRCTGSVQIIAISRATSSPSVQPQHPESISQARLQMPPCPNVGVRMMILTAFLSFVFPCDQESSVLLAGSCLITQQRNLLVSRIGYYTKVSK</sequence>
<evidence type="ECO:0000313" key="1">
    <source>
        <dbReference type="EMBL" id="EXL93644.1"/>
    </source>
</evidence>
<dbReference type="GeneID" id="42038666"/>
<proteinExistence type="predicted"/>
<protein>
    <submittedName>
        <fullName evidence="1">Uncharacterized protein</fullName>
    </submittedName>
</protein>
<accession>X0K9G6</accession>
<dbReference type="EMBL" id="KK036129">
    <property type="protein sequence ID" value="EXL93644.1"/>
    <property type="molecule type" value="Genomic_DNA"/>
</dbReference>
<dbReference type="HOGENOM" id="CLU_1948910_0_0_1"/>
<dbReference type="RefSeq" id="XP_031055734.1">
    <property type="nucleotide sequence ID" value="XM_031214643.1"/>
</dbReference>
<name>X0K9G6_FUSO5</name>
<dbReference type="VEuPathDB" id="FungiDB:FOIG_13491"/>
<dbReference type="Proteomes" id="UP000030685">
    <property type="component" value="Unassembled WGS sequence"/>
</dbReference>
<dbReference type="AlphaFoldDB" id="X0K9G6"/>
<gene>
    <name evidence="1" type="ORF">FOIG_13491</name>
</gene>
<organism evidence="1">
    <name type="scientific">Fusarium odoratissimum (strain NRRL 54006)</name>
    <dbReference type="NCBI Taxonomy" id="1089451"/>
    <lineage>
        <taxon>Eukaryota</taxon>
        <taxon>Fungi</taxon>
        <taxon>Dikarya</taxon>
        <taxon>Ascomycota</taxon>
        <taxon>Pezizomycotina</taxon>
        <taxon>Sordariomycetes</taxon>
        <taxon>Hypocreomycetidae</taxon>
        <taxon>Hypocreales</taxon>
        <taxon>Nectriaceae</taxon>
        <taxon>Fusarium</taxon>
        <taxon>Fusarium oxysporum species complex</taxon>
        <taxon>Fusarium oxysporum f. sp. cubense (strain race 4)</taxon>
    </lineage>
</organism>